<proteinExistence type="inferred from homology"/>
<evidence type="ECO:0000256" key="15">
    <source>
        <dbReference type="SAM" id="SignalP"/>
    </source>
</evidence>
<reference evidence="18" key="1">
    <citation type="submission" date="2016-04" db="EMBL/GenBank/DDBJ databases">
        <title>Cephalotus genome sequencing.</title>
        <authorList>
            <person name="Fukushima K."/>
            <person name="Hasebe M."/>
            <person name="Fang X."/>
        </authorList>
    </citation>
    <scope>NUCLEOTIDE SEQUENCE [LARGE SCALE GENOMIC DNA]</scope>
    <source>
        <strain evidence="18">cv. St1</strain>
    </source>
</reference>
<dbReference type="EC" id="1.14.11.2" evidence="4"/>
<evidence type="ECO:0000256" key="11">
    <source>
        <dbReference type="ARBA" id="ARBA00023002"/>
    </source>
</evidence>
<evidence type="ECO:0000256" key="14">
    <source>
        <dbReference type="ARBA" id="ARBA00049169"/>
    </source>
</evidence>
<evidence type="ECO:0000256" key="5">
    <source>
        <dbReference type="ARBA" id="ARBA00022692"/>
    </source>
</evidence>
<dbReference type="Proteomes" id="UP000187406">
    <property type="component" value="Unassembled WGS sequence"/>
</dbReference>
<evidence type="ECO:0000313" key="17">
    <source>
        <dbReference type="EMBL" id="GAV79306.1"/>
    </source>
</evidence>
<evidence type="ECO:0000313" key="18">
    <source>
        <dbReference type="Proteomes" id="UP000187406"/>
    </source>
</evidence>
<name>A0A1Q3CGB9_CEPFO</name>
<comment type="caution">
    <text evidence="17">The sequence shown here is derived from an EMBL/GenBank/DDBJ whole genome shotgun (WGS) entry which is preliminary data.</text>
</comment>
<dbReference type="GO" id="GO:0005506">
    <property type="term" value="F:iron ion binding"/>
    <property type="evidence" value="ECO:0007669"/>
    <property type="project" value="InterPro"/>
</dbReference>
<keyword evidence="11" id="KW-0560">Oxidoreductase</keyword>
<evidence type="ECO:0000256" key="12">
    <source>
        <dbReference type="ARBA" id="ARBA00023004"/>
    </source>
</evidence>
<dbReference type="InParanoid" id="A0A1Q3CGB9"/>
<keyword evidence="15" id="KW-0732">Signal</keyword>
<evidence type="ECO:0000256" key="3">
    <source>
        <dbReference type="ARBA" id="ARBA00006511"/>
    </source>
</evidence>
<evidence type="ECO:0000256" key="9">
    <source>
        <dbReference type="ARBA" id="ARBA00022968"/>
    </source>
</evidence>
<comment type="subcellular location">
    <subcellularLocation>
        <location evidence="2">Endoplasmic reticulum membrane</location>
        <topology evidence="2">Single-pass type II membrane protein</topology>
    </subcellularLocation>
</comment>
<evidence type="ECO:0000256" key="13">
    <source>
        <dbReference type="ARBA" id="ARBA00023136"/>
    </source>
</evidence>
<dbReference type="FunCoup" id="A0A1Q3CGB9">
    <property type="interactions" value="80"/>
</dbReference>
<evidence type="ECO:0000256" key="4">
    <source>
        <dbReference type="ARBA" id="ARBA00012269"/>
    </source>
</evidence>
<dbReference type="PROSITE" id="PS51670">
    <property type="entry name" value="SHKT"/>
    <property type="match status" value="1"/>
</dbReference>
<evidence type="ECO:0000256" key="2">
    <source>
        <dbReference type="ARBA" id="ARBA00004648"/>
    </source>
</evidence>
<organism evidence="17 18">
    <name type="scientific">Cephalotus follicularis</name>
    <name type="common">Albany pitcher plant</name>
    <dbReference type="NCBI Taxonomy" id="3775"/>
    <lineage>
        <taxon>Eukaryota</taxon>
        <taxon>Viridiplantae</taxon>
        <taxon>Streptophyta</taxon>
        <taxon>Embryophyta</taxon>
        <taxon>Tracheophyta</taxon>
        <taxon>Spermatophyta</taxon>
        <taxon>Magnoliopsida</taxon>
        <taxon>eudicotyledons</taxon>
        <taxon>Gunneridae</taxon>
        <taxon>Pentapetalae</taxon>
        <taxon>rosids</taxon>
        <taxon>fabids</taxon>
        <taxon>Oxalidales</taxon>
        <taxon>Cephalotaceae</taxon>
        <taxon>Cephalotus</taxon>
    </lineage>
</organism>
<protein>
    <recommendedName>
        <fullName evidence="4">procollagen-proline 4-dioxygenase</fullName>
        <ecNumber evidence="4">1.14.11.2</ecNumber>
    </recommendedName>
</protein>
<evidence type="ECO:0000256" key="7">
    <source>
        <dbReference type="ARBA" id="ARBA00022824"/>
    </source>
</evidence>
<feature type="chain" id="PRO_5013179484" description="procollagen-proline 4-dioxygenase" evidence="15">
    <location>
        <begin position="19"/>
        <end position="317"/>
    </location>
</feature>
<evidence type="ECO:0000256" key="1">
    <source>
        <dbReference type="ARBA" id="ARBA00001961"/>
    </source>
</evidence>
<keyword evidence="5" id="KW-0812">Transmembrane</keyword>
<dbReference type="InterPro" id="IPR006620">
    <property type="entry name" value="Pro_4_hyd_alph"/>
</dbReference>
<dbReference type="InterPro" id="IPR045054">
    <property type="entry name" value="P4HA-like"/>
</dbReference>
<keyword evidence="8" id="KW-0223">Dioxygenase</keyword>
<dbReference type="EMBL" id="BDDD01001956">
    <property type="protein sequence ID" value="GAV79306.1"/>
    <property type="molecule type" value="Genomic_DNA"/>
</dbReference>
<dbReference type="SMART" id="SM00254">
    <property type="entry name" value="ShKT"/>
    <property type="match status" value="1"/>
</dbReference>
<keyword evidence="13" id="KW-0472">Membrane</keyword>
<evidence type="ECO:0000256" key="8">
    <source>
        <dbReference type="ARBA" id="ARBA00022964"/>
    </source>
</evidence>
<comment type="catalytic activity">
    <reaction evidence="14">
        <text>L-prolyl-[collagen] + 2-oxoglutarate + O2 = trans-4-hydroxy-L-prolyl-[collagen] + succinate + CO2</text>
        <dbReference type="Rhea" id="RHEA:18945"/>
        <dbReference type="Rhea" id="RHEA-COMP:11676"/>
        <dbReference type="Rhea" id="RHEA-COMP:11680"/>
        <dbReference type="ChEBI" id="CHEBI:15379"/>
        <dbReference type="ChEBI" id="CHEBI:16526"/>
        <dbReference type="ChEBI" id="CHEBI:16810"/>
        <dbReference type="ChEBI" id="CHEBI:30031"/>
        <dbReference type="ChEBI" id="CHEBI:50342"/>
        <dbReference type="ChEBI" id="CHEBI:61965"/>
        <dbReference type="EC" id="1.14.11.2"/>
    </reaction>
</comment>
<dbReference type="OrthoDB" id="420380at2759"/>
<feature type="signal peptide" evidence="15">
    <location>
        <begin position="1"/>
        <end position="18"/>
    </location>
</feature>
<dbReference type="AlphaFoldDB" id="A0A1Q3CGB9"/>
<dbReference type="PANTHER" id="PTHR10869">
    <property type="entry name" value="PROLYL 4-HYDROXYLASE ALPHA SUBUNIT"/>
    <property type="match status" value="1"/>
</dbReference>
<dbReference type="GO" id="GO:0004656">
    <property type="term" value="F:procollagen-proline 4-dioxygenase activity"/>
    <property type="evidence" value="ECO:0007669"/>
    <property type="project" value="UniProtKB-EC"/>
</dbReference>
<dbReference type="GO" id="GO:0031418">
    <property type="term" value="F:L-ascorbic acid binding"/>
    <property type="evidence" value="ECO:0007669"/>
    <property type="project" value="InterPro"/>
</dbReference>
<evidence type="ECO:0000256" key="10">
    <source>
        <dbReference type="ARBA" id="ARBA00022989"/>
    </source>
</evidence>
<keyword evidence="18" id="KW-1185">Reference proteome</keyword>
<keyword evidence="10" id="KW-1133">Transmembrane helix</keyword>
<sequence>MTFLRSFILFLAFASSFSNRMTASSRKELRGKEKVQLGTVLQLGHSIRSNIIDPSRVVQLSWQPRVFLYNGFLTDEECDHLISLADREKKNLLEINGNSGRSIANNLLGKSETKLKAEDVMVPRIEERLSAWTFLPKENSRPLQVTHFGLGEAEKNADYFGNQSKFGVSEPLMATVILYLSNVTRGGEILFRDLEGKSKIPSDCTKTTNVLRLVKGNAVLFFNVHPNASPDKSSSHFRCPFLEGEMWYAIKFFHLRSVIKEKVPFGSDGSESDDSECADEDESCPQWAALGECQRNPVFMIGSPDYYGACRKSCNAC</sequence>
<feature type="domain" description="ShKT" evidence="16">
    <location>
        <begin position="277"/>
        <end position="317"/>
    </location>
</feature>
<evidence type="ECO:0000256" key="6">
    <source>
        <dbReference type="ARBA" id="ARBA00022723"/>
    </source>
</evidence>
<dbReference type="STRING" id="3775.A0A1Q3CGB9"/>
<keyword evidence="6" id="KW-0479">Metal-binding</keyword>
<evidence type="ECO:0000259" key="16">
    <source>
        <dbReference type="PROSITE" id="PS51670"/>
    </source>
</evidence>
<keyword evidence="9" id="KW-0735">Signal-anchor</keyword>
<gene>
    <name evidence="17" type="ORF">CFOL_v3_22771</name>
</gene>
<accession>A0A1Q3CGB9</accession>
<keyword evidence="7" id="KW-0256">Endoplasmic reticulum</keyword>
<comment type="similarity">
    <text evidence="3">Belongs to the P4HA family.</text>
</comment>
<keyword evidence="12" id="KW-0408">Iron</keyword>
<dbReference type="Gene3D" id="2.60.120.620">
    <property type="entry name" value="q2cbj1_9rhob like domain"/>
    <property type="match status" value="1"/>
</dbReference>
<comment type="cofactor">
    <cofactor evidence="1">
        <name>L-ascorbate</name>
        <dbReference type="ChEBI" id="CHEBI:38290"/>
    </cofactor>
</comment>
<dbReference type="GO" id="GO:0005789">
    <property type="term" value="C:endoplasmic reticulum membrane"/>
    <property type="evidence" value="ECO:0007669"/>
    <property type="project" value="UniProtKB-SubCell"/>
</dbReference>
<dbReference type="SMART" id="SM00702">
    <property type="entry name" value="P4Hc"/>
    <property type="match status" value="1"/>
</dbReference>
<dbReference type="InterPro" id="IPR003582">
    <property type="entry name" value="ShKT_dom"/>
</dbReference>
<dbReference type="PANTHER" id="PTHR10869:SF102">
    <property type="entry name" value="PROLYL 4-HYDROXYLASE 12-RELATED"/>
    <property type="match status" value="1"/>
</dbReference>
<dbReference type="Pfam" id="PF01549">
    <property type="entry name" value="ShK"/>
    <property type="match status" value="1"/>
</dbReference>